<comment type="similarity">
    <text evidence="1">Belongs to the insulin family.</text>
</comment>
<name>A0A8C0T019_CANLF</name>
<evidence type="ECO:0000256" key="2">
    <source>
        <dbReference type="ARBA" id="ARBA00023157"/>
    </source>
</evidence>
<dbReference type="PANTHER" id="PTHR46845">
    <property type="entry name" value="INSULIN-LIKE GROWTH FACTOR I"/>
    <property type="match status" value="1"/>
</dbReference>
<protein>
    <submittedName>
        <fullName evidence="3">Uncharacterized protein</fullName>
    </submittedName>
</protein>
<evidence type="ECO:0000256" key="1">
    <source>
        <dbReference type="ARBA" id="ARBA00009034"/>
    </source>
</evidence>
<reference evidence="3" key="2">
    <citation type="submission" date="2025-08" db="UniProtKB">
        <authorList>
            <consortium name="Ensembl"/>
        </authorList>
    </citation>
    <scope>IDENTIFICATION</scope>
</reference>
<accession>A0A8C0T019</accession>
<dbReference type="AlphaFoldDB" id="A0A8C0T019"/>
<evidence type="ECO:0000313" key="4">
    <source>
        <dbReference type="Proteomes" id="UP000694542"/>
    </source>
</evidence>
<organism evidence="3 4">
    <name type="scientific">Canis lupus familiaris</name>
    <name type="common">Dog</name>
    <name type="synonym">Canis familiaris</name>
    <dbReference type="NCBI Taxonomy" id="9615"/>
    <lineage>
        <taxon>Eukaryota</taxon>
        <taxon>Metazoa</taxon>
        <taxon>Chordata</taxon>
        <taxon>Craniata</taxon>
        <taxon>Vertebrata</taxon>
        <taxon>Euteleostomi</taxon>
        <taxon>Mammalia</taxon>
        <taxon>Eutheria</taxon>
        <taxon>Laurasiatheria</taxon>
        <taxon>Carnivora</taxon>
        <taxon>Caniformia</taxon>
        <taxon>Canidae</taxon>
        <taxon>Canis</taxon>
    </lineage>
</organism>
<dbReference type="Ensembl" id="ENSCAFT00040031964.1">
    <property type="protein sequence ID" value="ENSCAFP00040027790.1"/>
    <property type="gene ID" value="ENSCAFG00040017235.1"/>
</dbReference>
<dbReference type="PANTHER" id="PTHR46845:SF1">
    <property type="entry name" value="INSULIN-LIKE GROWTH FACTOR I"/>
    <property type="match status" value="1"/>
</dbReference>
<sequence length="87" mass="9639">LGKCSTLPTFLYRCCFAQCLNAKSHSTQSGQLFILLLSLLSFPSPSHQNPQNSCGPQIVDKKEFKCRDRGFYFNAPTAKGSSPRRAP</sequence>
<keyword evidence="2" id="KW-1015">Disulfide bond</keyword>
<proteinExistence type="inferred from homology"/>
<evidence type="ECO:0000313" key="3">
    <source>
        <dbReference type="Ensembl" id="ENSCAFP00040027790.1"/>
    </source>
</evidence>
<reference evidence="3" key="1">
    <citation type="submission" date="2018-10" db="EMBL/GenBank/DDBJ databases">
        <title>De novo assembly of a Great Dane genome.</title>
        <authorList>
            <person name="Kidd J.M."/>
            <person name="Pendleton A.L."/>
            <person name="Shen F."/>
            <person name="Emery S."/>
        </authorList>
    </citation>
    <scope>NUCLEOTIDE SEQUENCE [LARGE SCALE GENOMIC DNA]</scope>
    <source>
        <strain evidence="3">Great Dane</strain>
    </source>
</reference>
<dbReference type="Proteomes" id="UP000694542">
    <property type="component" value="Chromosome 15"/>
</dbReference>